<feature type="non-terminal residue" evidence="2">
    <location>
        <position position="1"/>
    </location>
</feature>
<sequence>MGGENKIKVESIQQTDSFKEDKFDEDTKKNENFETRKQYRDDITRKFSNEKEIKDEGETNFATDCSGSELFSSGTENVPIGQHKRKQYKDGHQKKKMKVTDKGESSIIKEEKTDDRKRKQSMIGKGKKKVKVEDEGGSSVDPQTSGDISTQIGQMETVFGTTKDKVNIQEKYEEPQAGPSTSRFEGSFIFGNIGKNTNENSSGGKSSVPIKEAKESETEQKKKDQAETKKTVRFKKDGKQAIDTSEDDSSDSKDSDSRKSGKDNIKKEEESAGKKKKKREKKGSSKGDTDAKPKPETKSDKPDKMDGTRLTKAGN</sequence>
<feature type="compositionally biased region" description="Basic and acidic residues" evidence="1">
    <location>
        <begin position="17"/>
        <end position="30"/>
    </location>
</feature>
<feature type="region of interest" description="Disordered" evidence="1">
    <location>
        <begin position="54"/>
        <end position="315"/>
    </location>
</feature>
<keyword evidence="3" id="KW-1185">Reference proteome</keyword>
<protein>
    <submittedName>
        <fullName evidence="2">Uncharacterized protein</fullName>
    </submittedName>
</protein>
<dbReference type="SMR" id="A0A3L5TSI5"/>
<dbReference type="AlphaFoldDB" id="A0A3L5TSI5"/>
<feature type="compositionally biased region" description="Basic and acidic residues" evidence="1">
    <location>
        <begin position="162"/>
        <end position="174"/>
    </location>
</feature>
<feature type="non-terminal residue" evidence="2">
    <location>
        <position position="315"/>
    </location>
</feature>
<proteinExistence type="predicted"/>
<comment type="caution">
    <text evidence="2">The sequence shown here is derived from an EMBL/GenBank/DDBJ whole genome shotgun (WGS) entry which is preliminary data.</text>
</comment>
<feature type="compositionally biased region" description="Basic and acidic residues" evidence="1">
    <location>
        <begin position="282"/>
        <end position="309"/>
    </location>
</feature>
<gene>
    <name evidence="2" type="ORF">AM593_08180</name>
</gene>
<evidence type="ECO:0000313" key="3">
    <source>
        <dbReference type="Proteomes" id="UP000266721"/>
    </source>
</evidence>
<dbReference type="EMBL" id="KV586326">
    <property type="protein sequence ID" value="OPL32862.1"/>
    <property type="molecule type" value="Genomic_DNA"/>
</dbReference>
<feature type="compositionally biased region" description="Basic and acidic residues" evidence="1">
    <location>
        <begin position="98"/>
        <end position="117"/>
    </location>
</feature>
<accession>A0A3L5TSI5</accession>
<organism evidence="2 3">
    <name type="scientific">Mytilus galloprovincialis</name>
    <name type="common">Mediterranean mussel</name>
    <dbReference type="NCBI Taxonomy" id="29158"/>
    <lineage>
        <taxon>Eukaryota</taxon>
        <taxon>Metazoa</taxon>
        <taxon>Spiralia</taxon>
        <taxon>Lophotrochozoa</taxon>
        <taxon>Mollusca</taxon>
        <taxon>Bivalvia</taxon>
        <taxon>Autobranchia</taxon>
        <taxon>Pteriomorphia</taxon>
        <taxon>Mytilida</taxon>
        <taxon>Mytiloidea</taxon>
        <taxon>Mytilidae</taxon>
        <taxon>Mytilinae</taxon>
        <taxon>Mytilus</taxon>
    </lineage>
</organism>
<evidence type="ECO:0000256" key="1">
    <source>
        <dbReference type="SAM" id="MobiDB-lite"/>
    </source>
</evidence>
<feature type="compositionally biased region" description="Basic and acidic residues" evidence="1">
    <location>
        <begin position="250"/>
        <end position="273"/>
    </location>
</feature>
<dbReference type="Proteomes" id="UP000266721">
    <property type="component" value="Unassembled WGS sequence"/>
</dbReference>
<feature type="compositionally biased region" description="Basic and acidic residues" evidence="1">
    <location>
        <begin position="211"/>
        <end position="240"/>
    </location>
</feature>
<name>A0A3L5TSI5_MYTGA</name>
<feature type="compositionally biased region" description="Basic residues" evidence="1">
    <location>
        <begin position="82"/>
        <end position="97"/>
    </location>
</feature>
<feature type="compositionally biased region" description="Polar residues" evidence="1">
    <location>
        <begin position="60"/>
        <end position="76"/>
    </location>
</feature>
<feature type="compositionally biased region" description="Polar residues" evidence="1">
    <location>
        <begin position="140"/>
        <end position="154"/>
    </location>
</feature>
<feature type="compositionally biased region" description="Polar residues" evidence="1">
    <location>
        <begin position="194"/>
        <end position="205"/>
    </location>
</feature>
<reference evidence="2 3" key="1">
    <citation type="journal article" date="2016" name="PLoS ONE">
        <title>A First Insight into the Genome of the Filter-Feeder Mussel Mytilus galloprovincialis.</title>
        <authorList>
            <person name="Murgarella M."/>
            <person name="Puiu D."/>
            <person name="Novoa B."/>
            <person name="Figueras A."/>
            <person name="Posada D."/>
            <person name="Canchaya C."/>
        </authorList>
    </citation>
    <scope>NUCLEOTIDE SEQUENCE [LARGE SCALE GENOMIC DNA]</scope>
    <source>
        <tissue evidence="2">Muscle</tissue>
    </source>
</reference>
<feature type="region of interest" description="Disordered" evidence="1">
    <location>
        <begin position="1"/>
        <end position="30"/>
    </location>
</feature>
<evidence type="ECO:0000313" key="2">
    <source>
        <dbReference type="EMBL" id="OPL32862.1"/>
    </source>
</evidence>